<dbReference type="InterPro" id="IPR006597">
    <property type="entry name" value="Sel1-like"/>
</dbReference>
<dbReference type="GO" id="GO:0042834">
    <property type="term" value="F:peptidoglycan binding"/>
    <property type="evidence" value="ECO:0007669"/>
    <property type="project" value="InterPro"/>
</dbReference>
<dbReference type="InterPro" id="IPR011990">
    <property type="entry name" value="TPR-like_helical_dom_sf"/>
</dbReference>
<dbReference type="Proteomes" id="UP000429229">
    <property type="component" value="Unassembled WGS sequence"/>
</dbReference>
<dbReference type="PROSITE" id="PS51724">
    <property type="entry name" value="SPOR"/>
    <property type="match status" value="1"/>
</dbReference>
<protein>
    <submittedName>
        <fullName evidence="4">Sporulation protein</fullName>
    </submittedName>
</protein>
<feature type="compositionally biased region" description="Pro residues" evidence="1">
    <location>
        <begin position="265"/>
        <end position="277"/>
    </location>
</feature>
<dbReference type="InterPro" id="IPR036680">
    <property type="entry name" value="SPOR-like_sf"/>
</dbReference>
<evidence type="ECO:0000256" key="2">
    <source>
        <dbReference type="SAM" id="SignalP"/>
    </source>
</evidence>
<comment type="caution">
    <text evidence="4">The sequence shown here is derived from an EMBL/GenBank/DDBJ whole genome shotgun (WGS) entry which is preliminary data.</text>
</comment>
<feature type="region of interest" description="Disordered" evidence="1">
    <location>
        <begin position="191"/>
        <end position="293"/>
    </location>
</feature>
<feature type="compositionally biased region" description="Low complexity" evidence="1">
    <location>
        <begin position="219"/>
        <end position="243"/>
    </location>
</feature>
<dbReference type="Gene3D" id="1.25.40.10">
    <property type="entry name" value="Tetratricopeptide repeat domain"/>
    <property type="match status" value="1"/>
</dbReference>
<dbReference type="Pfam" id="PF08238">
    <property type="entry name" value="Sel1"/>
    <property type="match status" value="2"/>
</dbReference>
<dbReference type="PANTHER" id="PTHR45011">
    <property type="entry name" value="DAP3-BINDING CELL DEATH ENHANCER 1"/>
    <property type="match status" value="1"/>
</dbReference>
<dbReference type="Pfam" id="PF05036">
    <property type="entry name" value="SPOR"/>
    <property type="match status" value="1"/>
</dbReference>
<feature type="signal peptide" evidence="2">
    <location>
        <begin position="1"/>
        <end position="26"/>
    </location>
</feature>
<proteinExistence type="predicted"/>
<dbReference type="Gene3D" id="3.30.70.1070">
    <property type="entry name" value="Sporulation related repeat"/>
    <property type="match status" value="1"/>
</dbReference>
<dbReference type="InterPro" id="IPR052748">
    <property type="entry name" value="ISR_Activator"/>
</dbReference>
<evidence type="ECO:0000313" key="5">
    <source>
        <dbReference type="Proteomes" id="UP000429229"/>
    </source>
</evidence>
<feature type="domain" description="SPOR" evidence="3">
    <location>
        <begin position="291"/>
        <end position="368"/>
    </location>
</feature>
<dbReference type="OrthoDB" id="112232at2"/>
<dbReference type="PANTHER" id="PTHR45011:SF1">
    <property type="entry name" value="DAP3-BINDING CELL DEATH ENHANCER 1"/>
    <property type="match status" value="1"/>
</dbReference>
<organism evidence="4 5">
    <name type="scientific">Alteriqipengyuania halimionae</name>
    <dbReference type="NCBI Taxonomy" id="1926630"/>
    <lineage>
        <taxon>Bacteria</taxon>
        <taxon>Pseudomonadati</taxon>
        <taxon>Pseudomonadota</taxon>
        <taxon>Alphaproteobacteria</taxon>
        <taxon>Sphingomonadales</taxon>
        <taxon>Erythrobacteraceae</taxon>
        <taxon>Alteriqipengyuania</taxon>
    </lineage>
</organism>
<keyword evidence="5" id="KW-1185">Reference proteome</keyword>
<dbReference type="SUPFAM" id="SSF110997">
    <property type="entry name" value="Sporulation related repeat"/>
    <property type="match status" value="1"/>
</dbReference>
<accession>A0A6I4TYY0</accession>
<feature type="chain" id="PRO_5026113075" evidence="2">
    <location>
        <begin position="27"/>
        <end position="368"/>
    </location>
</feature>
<gene>
    <name evidence="4" type="ORF">GRI68_00885</name>
</gene>
<dbReference type="AlphaFoldDB" id="A0A6I4TYY0"/>
<dbReference type="RefSeq" id="WP_160615266.1">
    <property type="nucleotide sequence ID" value="NZ_WTYR01000001.1"/>
</dbReference>
<reference evidence="4 5" key="1">
    <citation type="submission" date="2019-12" db="EMBL/GenBank/DDBJ databases">
        <title>Genomic-based taxomic classification of the family Erythrobacteraceae.</title>
        <authorList>
            <person name="Xu L."/>
        </authorList>
    </citation>
    <scope>NUCLEOTIDE SEQUENCE [LARGE SCALE GENOMIC DNA]</scope>
    <source>
        <strain evidence="4 5">LMG 29519</strain>
    </source>
</reference>
<dbReference type="SMART" id="SM00671">
    <property type="entry name" value="SEL1"/>
    <property type="match status" value="2"/>
</dbReference>
<evidence type="ECO:0000256" key="1">
    <source>
        <dbReference type="SAM" id="MobiDB-lite"/>
    </source>
</evidence>
<keyword evidence="2" id="KW-0732">Signal</keyword>
<evidence type="ECO:0000259" key="3">
    <source>
        <dbReference type="PROSITE" id="PS51724"/>
    </source>
</evidence>
<dbReference type="SUPFAM" id="SSF81901">
    <property type="entry name" value="HCP-like"/>
    <property type="match status" value="1"/>
</dbReference>
<feature type="compositionally biased region" description="Low complexity" evidence="1">
    <location>
        <begin position="253"/>
        <end position="264"/>
    </location>
</feature>
<dbReference type="EMBL" id="WTYR01000001">
    <property type="protein sequence ID" value="MXP08736.1"/>
    <property type="molecule type" value="Genomic_DNA"/>
</dbReference>
<sequence length="368" mass="38526">MRNRQTIIAAAFASALVAGLPAPLAAQDSLIISGNDAGVEAASSGDFAKAVSVWKPLADAGDADAQYNLAQAYKFGRGVETDLAEAERYYGLAAKQGHWRAADNYGLLLFHRGAKADAMPFLQDAAMRGDARAQYLYGLALFNGDLVGKDWVRAYALVTLAQNAGLGQATRARVQMDDFIPIEQRRRGVALSSDIAEQSEARRQQQADAADYGIPTPPQTAAVTPTPVPAPRQTTPRATPSSPDAAGADYTLPPAEARADATTPTPTPSVQPRPAPAPRDSAPAAPDPKPAAMTGPWKIQLGAFSVANGADRLWARLESNPALAGAQKVLDRSGNITRLKAGGYPTRSAAQAACNSLKAGGQDCLVTR</sequence>
<evidence type="ECO:0000313" key="4">
    <source>
        <dbReference type="EMBL" id="MXP08736.1"/>
    </source>
</evidence>
<dbReference type="InterPro" id="IPR007730">
    <property type="entry name" value="SPOR-like_dom"/>
</dbReference>
<name>A0A6I4TYY0_9SPHN</name>